<dbReference type="SMART" id="SM00332">
    <property type="entry name" value="PP2Cc"/>
    <property type="match status" value="1"/>
</dbReference>
<comment type="subcellular location">
    <subcellularLocation>
        <location evidence="1">Membrane</location>
        <topology evidence="1">Peripheral membrane protein</topology>
    </subcellularLocation>
</comment>
<dbReference type="PANTHER" id="PTHR47992">
    <property type="entry name" value="PROTEIN PHOSPHATASE"/>
    <property type="match status" value="1"/>
</dbReference>
<gene>
    <name evidence="8" type="ORF">Pmar_PMAR022994</name>
</gene>
<dbReference type="InterPro" id="IPR036457">
    <property type="entry name" value="PPM-type-like_dom_sf"/>
</dbReference>
<name>C5LHU3_PERM5</name>
<feature type="compositionally biased region" description="Polar residues" evidence="6">
    <location>
        <begin position="8"/>
        <end position="28"/>
    </location>
</feature>
<organism evidence="9">
    <name type="scientific">Perkinsus marinus (strain ATCC 50983 / TXsc)</name>
    <dbReference type="NCBI Taxonomy" id="423536"/>
    <lineage>
        <taxon>Eukaryota</taxon>
        <taxon>Sar</taxon>
        <taxon>Alveolata</taxon>
        <taxon>Perkinsozoa</taxon>
        <taxon>Perkinsea</taxon>
        <taxon>Perkinsida</taxon>
        <taxon>Perkinsidae</taxon>
        <taxon>Perkinsus</taxon>
    </lineage>
</organism>
<dbReference type="InterPro" id="IPR000222">
    <property type="entry name" value="PP2C_BS"/>
</dbReference>
<dbReference type="CDD" id="cd00143">
    <property type="entry name" value="PP2Cc"/>
    <property type="match status" value="1"/>
</dbReference>
<dbReference type="OrthoDB" id="436137at2759"/>
<keyword evidence="9" id="KW-1185">Reference proteome</keyword>
<reference evidence="8 9" key="1">
    <citation type="submission" date="2008-07" db="EMBL/GenBank/DDBJ databases">
        <authorList>
            <person name="El-Sayed N."/>
            <person name="Caler E."/>
            <person name="Inman J."/>
            <person name="Amedeo P."/>
            <person name="Hass B."/>
            <person name="Wortman J."/>
        </authorList>
    </citation>
    <scope>NUCLEOTIDE SEQUENCE [LARGE SCALE GENOMIC DNA]</scope>
    <source>
        <strain evidence="9">ATCC 50983 / TXsc</strain>
    </source>
</reference>
<feature type="domain" description="PPM-type phosphatase" evidence="7">
    <location>
        <begin position="109"/>
        <end position="384"/>
    </location>
</feature>
<dbReference type="InterPro" id="IPR015655">
    <property type="entry name" value="PP2C"/>
</dbReference>
<evidence type="ECO:0000313" key="8">
    <source>
        <dbReference type="EMBL" id="EER03697.1"/>
    </source>
</evidence>
<evidence type="ECO:0000256" key="2">
    <source>
        <dbReference type="ARBA" id="ARBA00022723"/>
    </source>
</evidence>
<dbReference type="GeneID" id="9048191"/>
<sequence length="384" mass="42540">MGSWCSRGKSNTVNTEAFDPSTSPVENSSLICRDKRRRRLSMSQSTDVGLEVAASSEVDETRQRGRIVTGSGSPRRLSITSQAVEDQPTQQKGFEDKTCKQQGATVPRTMGYVCKKGLKPDMPNQDDFAILVTDDYEMYAVFDGHGPYGHVVSKLCHKILPEFIRDDPNFQEDLPKAFKTAFIRAHVMCERASDSQDQFDCAFSGSTATIVLLRNASLNCAWVGDSRAVLATLKTDGRLVAVDLSRDHKPELPDEKARIESQGGRVLKLGNDIPYRVFVKNAHYPGLAMARSIGDSVGVTAGISHIPEVSQRNINDSADKFIIIASDGVWEFISSQEAVNIINKYKPSEAQTAAEVLAQEAWMRWIREEHGKVVDDITIIINWL</sequence>
<keyword evidence="4 5" id="KW-0904">Protein phosphatase</keyword>
<comment type="similarity">
    <text evidence="5">Belongs to the PP2C family.</text>
</comment>
<feature type="region of interest" description="Disordered" evidence="6">
    <location>
        <begin position="1"/>
        <end position="28"/>
    </location>
</feature>
<evidence type="ECO:0000256" key="4">
    <source>
        <dbReference type="ARBA" id="ARBA00022912"/>
    </source>
</evidence>
<evidence type="ECO:0000256" key="5">
    <source>
        <dbReference type="RuleBase" id="RU003465"/>
    </source>
</evidence>
<keyword evidence="3 5" id="KW-0378">Hydrolase</keyword>
<protein>
    <submittedName>
        <fullName evidence="8">PP2C, putative</fullName>
    </submittedName>
</protein>
<dbReference type="AlphaFoldDB" id="C5LHU3"/>
<evidence type="ECO:0000256" key="6">
    <source>
        <dbReference type="SAM" id="MobiDB-lite"/>
    </source>
</evidence>
<dbReference type="Gene3D" id="3.60.40.10">
    <property type="entry name" value="PPM-type phosphatase domain"/>
    <property type="match status" value="1"/>
</dbReference>
<dbReference type="OMA" id="VMCERAS"/>
<dbReference type="RefSeq" id="XP_002771881.1">
    <property type="nucleotide sequence ID" value="XM_002771835.1"/>
</dbReference>
<accession>C5LHU3</accession>
<dbReference type="PROSITE" id="PS51746">
    <property type="entry name" value="PPM_2"/>
    <property type="match status" value="1"/>
</dbReference>
<dbReference type="InParanoid" id="C5LHU3"/>
<keyword evidence="2" id="KW-0479">Metal-binding</keyword>
<dbReference type="GO" id="GO:0046872">
    <property type="term" value="F:metal ion binding"/>
    <property type="evidence" value="ECO:0007669"/>
    <property type="project" value="UniProtKB-KW"/>
</dbReference>
<evidence type="ECO:0000259" key="7">
    <source>
        <dbReference type="PROSITE" id="PS51746"/>
    </source>
</evidence>
<dbReference type="SUPFAM" id="SSF81606">
    <property type="entry name" value="PP2C-like"/>
    <property type="match status" value="1"/>
</dbReference>
<dbReference type="PROSITE" id="PS01032">
    <property type="entry name" value="PPM_1"/>
    <property type="match status" value="1"/>
</dbReference>
<dbReference type="GO" id="GO:0004722">
    <property type="term" value="F:protein serine/threonine phosphatase activity"/>
    <property type="evidence" value="ECO:0007669"/>
    <property type="project" value="InterPro"/>
</dbReference>
<evidence type="ECO:0000313" key="9">
    <source>
        <dbReference type="Proteomes" id="UP000007800"/>
    </source>
</evidence>
<proteinExistence type="inferred from homology"/>
<evidence type="ECO:0000256" key="1">
    <source>
        <dbReference type="ARBA" id="ARBA00004170"/>
    </source>
</evidence>
<dbReference type="EMBL" id="GG682149">
    <property type="protein sequence ID" value="EER03697.1"/>
    <property type="molecule type" value="Genomic_DNA"/>
</dbReference>
<dbReference type="InterPro" id="IPR001932">
    <property type="entry name" value="PPM-type_phosphatase-like_dom"/>
</dbReference>
<evidence type="ECO:0000256" key="3">
    <source>
        <dbReference type="ARBA" id="ARBA00022801"/>
    </source>
</evidence>
<dbReference type="Pfam" id="PF00481">
    <property type="entry name" value="PP2C"/>
    <property type="match status" value="1"/>
</dbReference>
<dbReference type="GO" id="GO:0016020">
    <property type="term" value="C:membrane"/>
    <property type="evidence" value="ECO:0007669"/>
    <property type="project" value="UniProtKB-SubCell"/>
</dbReference>
<dbReference type="Proteomes" id="UP000007800">
    <property type="component" value="Unassembled WGS sequence"/>
</dbReference>